<accession>A0A7J5BEZ7</accession>
<organism evidence="2 3">
    <name type="scientific">Gulosibacter chungangensis</name>
    <dbReference type="NCBI Taxonomy" id="979746"/>
    <lineage>
        <taxon>Bacteria</taxon>
        <taxon>Bacillati</taxon>
        <taxon>Actinomycetota</taxon>
        <taxon>Actinomycetes</taxon>
        <taxon>Micrococcales</taxon>
        <taxon>Microbacteriaceae</taxon>
        <taxon>Gulosibacter</taxon>
    </lineage>
</organism>
<proteinExistence type="predicted"/>
<feature type="domain" description="PEP-utilising enzyme mobile" evidence="1">
    <location>
        <begin position="61"/>
        <end position="93"/>
    </location>
</feature>
<dbReference type="Proteomes" id="UP000433493">
    <property type="component" value="Unassembled WGS sequence"/>
</dbReference>
<dbReference type="EMBL" id="WBKB01000002">
    <property type="protein sequence ID" value="KAB1644234.1"/>
    <property type="molecule type" value="Genomic_DNA"/>
</dbReference>
<evidence type="ECO:0000313" key="2">
    <source>
        <dbReference type="EMBL" id="KAB1644234.1"/>
    </source>
</evidence>
<name>A0A7J5BEZ7_9MICO</name>
<sequence length="99" mass="10354">MIVHWIVSSPQRWASFRGPSTTSTSVSNGSLSGYSRLIDGPSASNGWSGTMGDHRLSSSGVAREHGIPAVLGIPQSTTRILDGSWISVNGTEGTVRLAT</sequence>
<dbReference type="InterPro" id="IPR036637">
    <property type="entry name" value="Phosphohistidine_dom_sf"/>
</dbReference>
<dbReference type="OrthoDB" id="9765468at2"/>
<comment type="caution">
    <text evidence="2">The sequence shown here is derived from an EMBL/GenBank/DDBJ whole genome shotgun (WGS) entry which is preliminary data.</text>
</comment>
<keyword evidence="3" id="KW-1185">Reference proteome</keyword>
<dbReference type="SUPFAM" id="SSF52009">
    <property type="entry name" value="Phosphohistidine domain"/>
    <property type="match status" value="1"/>
</dbReference>
<dbReference type="Pfam" id="PF00391">
    <property type="entry name" value="PEP-utilizers"/>
    <property type="match status" value="1"/>
</dbReference>
<protein>
    <recommendedName>
        <fullName evidence="1">PEP-utilising enzyme mobile domain-containing protein</fullName>
    </recommendedName>
</protein>
<gene>
    <name evidence="2" type="ORF">F8O05_03655</name>
</gene>
<dbReference type="InterPro" id="IPR008279">
    <property type="entry name" value="PEP-util_enz_mobile_dom"/>
</dbReference>
<evidence type="ECO:0000313" key="3">
    <source>
        <dbReference type="Proteomes" id="UP000433493"/>
    </source>
</evidence>
<evidence type="ECO:0000259" key="1">
    <source>
        <dbReference type="Pfam" id="PF00391"/>
    </source>
</evidence>
<reference evidence="2 3" key="1">
    <citation type="submission" date="2019-09" db="EMBL/GenBank/DDBJ databases">
        <title>Phylogeny of genus Pseudoclavibacter and closely related genus.</title>
        <authorList>
            <person name="Li Y."/>
        </authorList>
    </citation>
    <scope>NUCLEOTIDE SEQUENCE [LARGE SCALE GENOMIC DNA]</scope>
    <source>
        <strain evidence="2 3">KCTC 13959</strain>
    </source>
</reference>
<dbReference type="AlphaFoldDB" id="A0A7J5BEZ7"/>
<dbReference type="Gene3D" id="3.50.30.10">
    <property type="entry name" value="Phosphohistidine domain"/>
    <property type="match status" value="1"/>
</dbReference>
<dbReference type="GO" id="GO:0016772">
    <property type="term" value="F:transferase activity, transferring phosphorus-containing groups"/>
    <property type="evidence" value="ECO:0007669"/>
    <property type="project" value="InterPro"/>
</dbReference>